<organism evidence="1">
    <name type="scientific">marine sediment metagenome</name>
    <dbReference type="NCBI Taxonomy" id="412755"/>
    <lineage>
        <taxon>unclassified sequences</taxon>
        <taxon>metagenomes</taxon>
        <taxon>ecological metagenomes</taxon>
    </lineage>
</organism>
<dbReference type="EMBL" id="AYSL01000927">
    <property type="protein sequence ID" value="KTF06810.1"/>
    <property type="molecule type" value="Genomic_DNA"/>
</dbReference>
<reference evidence="1" key="1">
    <citation type="submission" date="2013-11" db="EMBL/GenBank/DDBJ databases">
        <title>Microbial diversity, functional groups and degradation webs in Northern and Southern Mediterranean and Red Sea marine crude oil polluted sites.</title>
        <authorList>
            <person name="Daffonchio D."/>
            <person name="Mapelli F."/>
            <person name="Ferrer M."/>
            <person name="Richter M."/>
            <person name="Cherif A."/>
            <person name="Malkawi H.I."/>
            <person name="Yakimov M.M."/>
            <person name="Abdel-Fattah Y.R."/>
            <person name="Blaghen M."/>
            <person name="Golyshin P.N."/>
            <person name="Kalogerakis N."/>
            <person name="Boon N."/>
            <person name="Magagnini M."/>
            <person name="Fava F."/>
        </authorList>
    </citation>
    <scope>NUCLEOTIDE SEQUENCE</scope>
</reference>
<accession>A0A1B6NTJ4</accession>
<name>A0A1B6NTJ4_9ZZZZ</name>
<dbReference type="AlphaFoldDB" id="A0A1B6NTJ4"/>
<comment type="caution">
    <text evidence="1">The sequence shown here is derived from an EMBL/GenBank/DDBJ whole genome shotgun (WGS) entry which is preliminary data.</text>
</comment>
<gene>
    <name evidence="1" type="ORF">MGSAQ_001695</name>
</gene>
<feature type="non-terminal residue" evidence="1">
    <location>
        <position position="23"/>
    </location>
</feature>
<sequence length="23" mass="2690">MRFWTTITLILVLSAIGLTLRDR</sequence>
<evidence type="ECO:0000313" key="1">
    <source>
        <dbReference type="EMBL" id="KTF06810.1"/>
    </source>
</evidence>
<proteinExistence type="predicted"/>
<protein>
    <submittedName>
        <fullName evidence="1">Uncharacterized protein</fullName>
    </submittedName>
</protein>